<feature type="chain" id="PRO_5037137680" description="GH26 domain-containing protein" evidence="4">
    <location>
        <begin position="25"/>
        <end position="346"/>
    </location>
</feature>
<evidence type="ECO:0000313" key="7">
    <source>
        <dbReference type="Proteomes" id="UP000638648"/>
    </source>
</evidence>
<keyword evidence="7" id="KW-1185">Reference proteome</keyword>
<evidence type="ECO:0000256" key="1">
    <source>
        <dbReference type="ARBA" id="ARBA00022801"/>
    </source>
</evidence>
<dbReference type="InterPro" id="IPR022790">
    <property type="entry name" value="GH26_dom"/>
</dbReference>
<proteinExistence type="inferred from homology"/>
<dbReference type="InterPro" id="IPR017853">
    <property type="entry name" value="GH"/>
</dbReference>
<gene>
    <name evidence="6" type="ORF">HEB94_008821</name>
</gene>
<evidence type="ECO:0000256" key="4">
    <source>
        <dbReference type="SAM" id="SignalP"/>
    </source>
</evidence>
<accession>A0A927RQ92</accession>
<dbReference type="PROSITE" id="PS51764">
    <property type="entry name" value="GH26"/>
    <property type="match status" value="1"/>
</dbReference>
<dbReference type="EMBL" id="JADBEM010000001">
    <property type="protein sequence ID" value="MBE1611973.1"/>
    <property type="molecule type" value="Genomic_DNA"/>
</dbReference>
<protein>
    <recommendedName>
        <fullName evidence="5">GH26 domain-containing protein</fullName>
    </recommendedName>
</protein>
<comment type="similarity">
    <text evidence="3">Belongs to the glycosyl hydrolase 26 family.</text>
</comment>
<evidence type="ECO:0000259" key="5">
    <source>
        <dbReference type="PROSITE" id="PS51764"/>
    </source>
</evidence>
<dbReference type="AlphaFoldDB" id="A0A927RQ92"/>
<keyword evidence="2 3" id="KW-0326">Glycosidase</keyword>
<dbReference type="SUPFAM" id="SSF51445">
    <property type="entry name" value="(Trans)glycosidases"/>
    <property type="match status" value="1"/>
</dbReference>
<feature type="active site" description="Nucleophile" evidence="3">
    <location>
        <position position="276"/>
    </location>
</feature>
<sequence>MSRKLVKVLGVAFVLVLAASQAAAQSAPADSLGPAVKSTCGVGPKLVPRCGAWWGVASNPLNGETWDAALVNFETQIGRTVNISHYYQRAGERFPTPTQIKRATEPGKNRLLSINYKPEAGHTWAQVAAGATNAELDALAAYMNANFRQQFFFTVHHEPEEEVRPTPGSGYTATDYRAMYRHVILRLRSRGVNQIVTVMNYVGLPRWGSEPWFEDMYPGNDVVDWIAYDPYIFGSGAYRGGIEDLFNRTFPEYPNWPGFYTWATNFAPGKPLMLGEWGVAEQPGNPAAKAALFTQLGEQTRYWPAIKALVYWNSSVGRTVGVTRVDTSAASLTAYRRTGMLPYFNP</sequence>
<name>A0A927RQ92_9ACTN</name>
<feature type="active site" description="Proton donor" evidence="3">
    <location>
        <position position="158"/>
    </location>
</feature>
<dbReference type="GO" id="GO:0004553">
    <property type="term" value="F:hydrolase activity, hydrolyzing O-glycosyl compounds"/>
    <property type="evidence" value="ECO:0007669"/>
    <property type="project" value="InterPro"/>
</dbReference>
<feature type="signal peptide" evidence="4">
    <location>
        <begin position="1"/>
        <end position="24"/>
    </location>
</feature>
<dbReference type="Proteomes" id="UP000638648">
    <property type="component" value="Unassembled WGS sequence"/>
</dbReference>
<feature type="domain" description="GH26" evidence="5">
    <location>
        <begin position="27"/>
        <end position="335"/>
    </location>
</feature>
<comment type="caution">
    <text evidence="6">The sequence shown here is derived from an EMBL/GenBank/DDBJ whole genome shotgun (WGS) entry which is preliminary data.</text>
</comment>
<evidence type="ECO:0000313" key="6">
    <source>
        <dbReference type="EMBL" id="MBE1611973.1"/>
    </source>
</evidence>
<evidence type="ECO:0000256" key="3">
    <source>
        <dbReference type="PROSITE-ProRule" id="PRU01100"/>
    </source>
</evidence>
<keyword evidence="1 3" id="KW-0378">Hydrolase</keyword>
<dbReference type="RefSeq" id="WP_192755104.1">
    <property type="nucleotide sequence ID" value="NZ_BAABJL010000176.1"/>
</dbReference>
<keyword evidence="4" id="KW-0732">Signal</keyword>
<reference evidence="6" key="1">
    <citation type="submission" date="2020-10" db="EMBL/GenBank/DDBJ databases">
        <title>Sequencing the genomes of 1000 actinobacteria strains.</title>
        <authorList>
            <person name="Klenk H.-P."/>
        </authorList>
    </citation>
    <scope>NUCLEOTIDE SEQUENCE</scope>
    <source>
        <strain evidence="6">DSM 45354</strain>
    </source>
</reference>
<dbReference type="Gene3D" id="3.20.20.80">
    <property type="entry name" value="Glycosidases"/>
    <property type="match status" value="1"/>
</dbReference>
<evidence type="ECO:0000256" key="2">
    <source>
        <dbReference type="ARBA" id="ARBA00023295"/>
    </source>
</evidence>
<organism evidence="6 7">
    <name type="scientific">Actinopolymorpha pittospori</name>
    <dbReference type="NCBI Taxonomy" id="648752"/>
    <lineage>
        <taxon>Bacteria</taxon>
        <taxon>Bacillati</taxon>
        <taxon>Actinomycetota</taxon>
        <taxon>Actinomycetes</taxon>
        <taxon>Propionibacteriales</taxon>
        <taxon>Actinopolymorphaceae</taxon>
        <taxon>Actinopolymorpha</taxon>
    </lineage>
</organism>